<protein>
    <submittedName>
        <fullName evidence="2">Beta-lactamase-like protein</fullName>
    </submittedName>
</protein>
<dbReference type="SUPFAM" id="SSF56281">
    <property type="entry name" value="Metallo-hydrolase/oxidoreductase"/>
    <property type="match status" value="1"/>
</dbReference>
<dbReference type="Gene3D" id="3.60.15.10">
    <property type="entry name" value="Ribonuclease Z/Hydroxyacylglutathione hydrolase-like"/>
    <property type="match status" value="1"/>
</dbReference>
<dbReference type="PANTHER" id="PTHR36839">
    <property type="entry name" value="METALLO-BETA-LACTAMASE FAMILY PROTEIN (AFU_ORTHOLOGUE AFUA_5G12770)"/>
    <property type="match status" value="1"/>
</dbReference>
<dbReference type="Pfam" id="PF00753">
    <property type="entry name" value="Lactamase_B"/>
    <property type="match status" value="1"/>
</dbReference>
<sequence>MSSLLICTACGTQFPTADRAVLTTCFICDDPRQYTPPSGQAFTTMAELQQQDGQRFRNEFTPLASDPKKQQLISISTAPKFAIGQRAVLVRTPSGKNVLWDCVTLLDDDTAAAVDALGGLHAIVISHPHYYSTHADWAARFACPVYLAADDAAWIARRADDDAYVFLRDVETRIVLDGVDTGVMAIKLGGHFPGSLILLFDQHLLIADTLMTTPAGLANWAADAAGTARARPAGANSFAFMWSIPNMIPLNAGEVARMWDILQAYEFRSTHGAFVGQDIEDSPSGGGGAGVKARVLESMQIQVRAMGYADHPFLQVRLRD</sequence>
<evidence type="ECO:0000313" key="3">
    <source>
        <dbReference type="Proteomes" id="UP001287356"/>
    </source>
</evidence>
<dbReference type="PANTHER" id="PTHR36839:SF1">
    <property type="entry name" value="METALLO-BETA-LACTAMASE FAMILY PROTEIN (AFU_ORTHOLOGUE AFUA_5G12770)"/>
    <property type="match status" value="1"/>
</dbReference>
<feature type="domain" description="Metallo-beta-lactamase" evidence="1">
    <location>
        <begin position="84"/>
        <end position="244"/>
    </location>
</feature>
<dbReference type="InterPro" id="IPR036866">
    <property type="entry name" value="RibonucZ/Hydroxyglut_hydro"/>
</dbReference>
<reference evidence="2" key="2">
    <citation type="submission" date="2023-06" db="EMBL/GenBank/DDBJ databases">
        <authorList>
            <consortium name="Lawrence Berkeley National Laboratory"/>
            <person name="Haridas S."/>
            <person name="Hensen N."/>
            <person name="Bonometti L."/>
            <person name="Westerberg I."/>
            <person name="Brannstrom I.O."/>
            <person name="Guillou S."/>
            <person name="Cros-Aarteil S."/>
            <person name="Calhoun S."/>
            <person name="Kuo A."/>
            <person name="Mondo S."/>
            <person name="Pangilinan J."/>
            <person name="Riley R."/>
            <person name="Labutti K."/>
            <person name="Andreopoulos B."/>
            <person name="Lipzen A."/>
            <person name="Chen C."/>
            <person name="Yanf M."/>
            <person name="Daum C."/>
            <person name="Ng V."/>
            <person name="Clum A."/>
            <person name="Steindorff A."/>
            <person name="Ohm R."/>
            <person name="Martin F."/>
            <person name="Silar P."/>
            <person name="Natvig D."/>
            <person name="Lalanne C."/>
            <person name="Gautier V."/>
            <person name="Ament-Velasquez S.L."/>
            <person name="Kruys A."/>
            <person name="Hutchinson M.I."/>
            <person name="Powell A.J."/>
            <person name="Barry K."/>
            <person name="Miller A.N."/>
            <person name="Grigoriev I.V."/>
            <person name="Debuchy R."/>
            <person name="Gladieux P."/>
            <person name="Thoren M.H."/>
            <person name="Johannesson H."/>
        </authorList>
    </citation>
    <scope>NUCLEOTIDE SEQUENCE</scope>
    <source>
        <strain evidence="2">CBS 958.72</strain>
    </source>
</reference>
<dbReference type="Proteomes" id="UP001287356">
    <property type="component" value="Unassembled WGS sequence"/>
</dbReference>
<accession>A0AAE0NKE4</accession>
<organism evidence="2 3">
    <name type="scientific">Lasiosphaeria ovina</name>
    <dbReference type="NCBI Taxonomy" id="92902"/>
    <lineage>
        <taxon>Eukaryota</taxon>
        <taxon>Fungi</taxon>
        <taxon>Dikarya</taxon>
        <taxon>Ascomycota</taxon>
        <taxon>Pezizomycotina</taxon>
        <taxon>Sordariomycetes</taxon>
        <taxon>Sordariomycetidae</taxon>
        <taxon>Sordariales</taxon>
        <taxon>Lasiosphaeriaceae</taxon>
        <taxon>Lasiosphaeria</taxon>
    </lineage>
</organism>
<keyword evidence="3" id="KW-1185">Reference proteome</keyword>
<reference evidence="2" key="1">
    <citation type="journal article" date="2023" name="Mol. Phylogenet. Evol.">
        <title>Genome-scale phylogeny and comparative genomics of the fungal order Sordariales.</title>
        <authorList>
            <person name="Hensen N."/>
            <person name="Bonometti L."/>
            <person name="Westerberg I."/>
            <person name="Brannstrom I.O."/>
            <person name="Guillou S."/>
            <person name="Cros-Aarteil S."/>
            <person name="Calhoun S."/>
            <person name="Haridas S."/>
            <person name="Kuo A."/>
            <person name="Mondo S."/>
            <person name="Pangilinan J."/>
            <person name="Riley R."/>
            <person name="LaButti K."/>
            <person name="Andreopoulos B."/>
            <person name="Lipzen A."/>
            <person name="Chen C."/>
            <person name="Yan M."/>
            <person name="Daum C."/>
            <person name="Ng V."/>
            <person name="Clum A."/>
            <person name="Steindorff A."/>
            <person name="Ohm R.A."/>
            <person name="Martin F."/>
            <person name="Silar P."/>
            <person name="Natvig D.O."/>
            <person name="Lalanne C."/>
            <person name="Gautier V."/>
            <person name="Ament-Velasquez S.L."/>
            <person name="Kruys A."/>
            <person name="Hutchinson M.I."/>
            <person name="Powell A.J."/>
            <person name="Barry K."/>
            <person name="Miller A.N."/>
            <person name="Grigoriev I.V."/>
            <person name="Debuchy R."/>
            <person name="Gladieux P."/>
            <person name="Hiltunen Thoren M."/>
            <person name="Johannesson H."/>
        </authorList>
    </citation>
    <scope>NUCLEOTIDE SEQUENCE</scope>
    <source>
        <strain evidence="2">CBS 958.72</strain>
    </source>
</reference>
<gene>
    <name evidence="2" type="ORF">B0T24DRAFT_32591</name>
</gene>
<comment type="caution">
    <text evidence="2">The sequence shown here is derived from an EMBL/GenBank/DDBJ whole genome shotgun (WGS) entry which is preliminary data.</text>
</comment>
<name>A0AAE0NKE4_9PEZI</name>
<dbReference type="AlphaFoldDB" id="A0AAE0NKE4"/>
<evidence type="ECO:0000313" key="2">
    <source>
        <dbReference type="EMBL" id="KAK3383055.1"/>
    </source>
</evidence>
<dbReference type="InterPro" id="IPR001279">
    <property type="entry name" value="Metallo-B-lactamas"/>
</dbReference>
<evidence type="ECO:0000259" key="1">
    <source>
        <dbReference type="SMART" id="SM00849"/>
    </source>
</evidence>
<dbReference type="EMBL" id="JAULSN010000001">
    <property type="protein sequence ID" value="KAK3383055.1"/>
    <property type="molecule type" value="Genomic_DNA"/>
</dbReference>
<dbReference type="SMART" id="SM00849">
    <property type="entry name" value="Lactamase_B"/>
    <property type="match status" value="1"/>
</dbReference>
<proteinExistence type="predicted"/>